<dbReference type="Proteomes" id="UP001595696">
    <property type="component" value="Unassembled WGS sequence"/>
</dbReference>
<organism evidence="2 3">
    <name type="scientific">Nocardia jiangsuensis</name>
    <dbReference type="NCBI Taxonomy" id="1691563"/>
    <lineage>
        <taxon>Bacteria</taxon>
        <taxon>Bacillati</taxon>
        <taxon>Actinomycetota</taxon>
        <taxon>Actinomycetes</taxon>
        <taxon>Mycobacteriales</taxon>
        <taxon>Nocardiaceae</taxon>
        <taxon>Nocardia</taxon>
    </lineage>
</organism>
<name>A0ABV8DNK4_9NOCA</name>
<reference evidence="3" key="1">
    <citation type="journal article" date="2019" name="Int. J. Syst. Evol. Microbiol.">
        <title>The Global Catalogue of Microorganisms (GCM) 10K type strain sequencing project: providing services to taxonomists for standard genome sequencing and annotation.</title>
        <authorList>
            <consortium name="The Broad Institute Genomics Platform"/>
            <consortium name="The Broad Institute Genome Sequencing Center for Infectious Disease"/>
            <person name="Wu L."/>
            <person name="Ma J."/>
        </authorList>
    </citation>
    <scope>NUCLEOTIDE SEQUENCE [LARGE SCALE GENOMIC DNA]</scope>
    <source>
        <strain evidence="3">CGMCC 4.7330</strain>
    </source>
</reference>
<feature type="region of interest" description="Disordered" evidence="1">
    <location>
        <begin position="155"/>
        <end position="175"/>
    </location>
</feature>
<gene>
    <name evidence="2" type="ORF">ACFO0B_06005</name>
</gene>
<proteinExistence type="predicted"/>
<keyword evidence="3" id="KW-1185">Reference proteome</keyword>
<accession>A0ABV8DNK4</accession>
<comment type="caution">
    <text evidence="2">The sequence shown here is derived from an EMBL/GenBank/DDBJ whole genome shotgun (WGS) entry which is preliminary data.</text>
</comment>
<sequence length="175" mass="19060">MITDPAPARTLLRSLRRHRIEIPAAPETRDHLLGRVHDAWRTGRLSDVGSIATALTADHASPIPGRVLCSGLTNALISGDNAVLPLAQQPVTGERPLRRCALARFDHSDCALWTLRAHSIWLAWALARIPEPPVGNDTVVAALFSDCPGYGHELLTEQATARRDPRTTAHSRPRG</sequence>
<evidence type="ECO:0000313" key="3">
    <source>
        <dbReference type="Proteomes" id="UP001595696"/>
    </source>
</evidence>
<evidence type="ECO:0000256" key="1">
    <source>
        <dbReference type="SAM" id="MobiDB-lite"/>
    </source>
</evidence>
<dbReference type="RefSeq" id="WP_378611287.1">
    <property type="nucleotide sequence ID" value="NZ_JBHSAX010000005.1"/>
</dbReference>
<evidence type="ECO:0000313" key="2">
    <source>
        <dbReference type="EMBL" id="MFC3961538.1"/>
    </source>
</evidence>
<dbReference type="EMBL" id="JBHSAX010000005">
    <property type="protein sequence ID" value="MFC3961538.1"/>
    <property type="molecule type" value="Genomic_DNA"/>
</dbReference>
<protein>
    <submittedName>
        <fullName evidence="2">Uncharacterized protein</fullName>
    </submittedName>
</protein>